<dbReference type="EMBL" id="MU274902">
    <property type="protein sequence ID" value="KAI0093209.1"/>
    <property type="molecule type" value="Genomic_DNA"/>
</dbReference>
<keyword evidence="2" id="KW-1185">Reference proteome</keyword>
<comment type="caution">
    <text evidence="1">The sequence shown here is derived from an EMBL/GenBank/DDBJ whole genome shotgun (WGS) entry which is preliminary data.</text>
</comment>
<evidence type="ECO:0000313" key="2">
    <source>
        <dbReference type="Proteomes" id="UP001055072"/>
    </source>
</evidence>
<gene>
    <name evidence="1" type="ORF">BDY19DRAFT_415099</name>
</gene>
<organism evidence="1 2">
    <name type="scientific">Irpex rosettiformis</name>
    <dbReference type="NCBI Taxonomy" id="378272"/>
    <lineage>
        <taxon>Eukaryota</taxon>
        <taxon>Fungi</taxon>
        <taxon>Dikarya</taxon>
        <taxon>Basidiomycota</taxon>
        <taxon>Agaricomycotina</taxon>
        <taxon>Agaricomycetes</taxon>
        <taxon>Polyporales</taxon>
        <taxon>Irpicaceae</taxon>
        <taxon>Irpex</taxon>
    </lineage>
</organism>
<name>A0ACB8UG13_9APHY</name>
<dbReference type="Proteomes" id="UP001055072">
    <property type="component" value="Unassembled WGS sequence"/>
</dbReference>
<sequence>MFRLLWLASIGTVIVQCLWFAATATAWLQYDSTGTATMTHYTLPENYIAACGCTAKSTHYPTAAMSQQAFGSSTSYGPGCGRCFSLTLLNTYTSSPPFFPNATKSIVVKVTDLCPSGGNGWCSGSTGHPNQGGAFINFDLAWPSSSIPNNFFPSDVSLYGYTDFGVWNVTYESVSCLDNWAGRNDPAALGSVSDGSSACCPAEPTGNTNDTCPSFSDSNGIPPDTTTSSVLQLWMIPLPVTLSISLLFCFLFF</sequence>
<reference evidence="1" key="1">
    <citation type="journal article" date="2021" name="Environ. Microbiol.">
        <title>Gene family expansions and transcriptome signatures uncover fungal adaptations to wood decay.</title>
        <authorList>
            <person name="Hage H."/>
            <person name="Miyauchi S."/>
            <person name="Viragh M."/>
            <person name="Drula E."/>
            <person name="Min B."/>
            <person name="Chaduli D."/>
            <person name="Navarro D."/>
            <person name="Favel A."/>
            <person name="Norest M."/>
            <person name="Lesage-Meessen L."/>
            <person name="Balint B."/>
            <person name="Merenyi Z."/>
            <person name="de Eugenio L."/>
            <person name="Morin E."/>
            <person name="Martinez A.T."/>
            <person name="Baldrian P."/>
            <person name="Stursova M."/>
            <person name="Martinez M.J."/>
            <person name="Novotny C."/>
            <person name="Magnuson J.K."/>
            <person name="Spatafora J.W."/>
            <person name="Maurice S."/>
            <person name="Pangilinan J."/>
            <person name="Andreopoulos W."/>
            <person name="LaButti K."/>
            <person name="Hundley H."/>
            <person name="Na H."/>
            <person name="Kuo A."/>
            <person name="Barry K."/>
            <person name="Lipzen A."/>
            <person name="Henrissat B."/>
            <person name="Riley R."/>
            <person name="Ahrendt S."/>
            <person name="Nagy L.G."/>
            <person name="Grigoriev I.V."/>
            <person name="Martin F."/>
            <person name="Rosso M.N."/>
        </authorList>
    </citation>
    <scope>NUCLEOTIDE SEQUENCE</scope>
    <source>
        <strain evidence="1">CBS 384.51</strain>
    </source>
</reference>
<proteinExistence type="predicted"/>
<protein>
    <submittedName>
        <fullName evidence="1">RlpA-like double-psi beta-barrel-protein domain-containing protein-containing protein</fullName>
    </submittedName>
</protein>
<accession>A0ACB8UG13</accession>
<evidence type="ECO:0000313" key="1">
    <source>
        <dbReference type="EMBL" id="KAI0093209.1"/>
    </source>
</evidence>